<dbReference type="EMBL" id="QGTQ01000014">
    <property type="protein sequence ID" value="PWV99476.1"/>
    <property type="molecule type" value="Genomic_DNA"/>
</dbReference>
<keyword evidence="1" id="KW-1133">Transmembrane helix</keyword>
<evidence type="ECO:0000256" key="1">
    <source>
        <dbReference type="SAM" id="Phobius"/>
    </source>
</evidence>
<comment type="caution">
    <text evidence="3">The sequence shown here is derived from an EMBL/GenBank/DDBJ whole genome shotgun (WGS) entry which is preliminary data.</text>
</comment>
<dbReference type="Gene3D" id="2.60.40.2230">
    <property type="entry name" value="Uncharacterised protein YcnI-like PF07987, DUF1775"/>
    <property type="match status" value="1"/>
</dbReference>
<name>A0A2V2YQZ9_9BACL</name>
<feature type="domain" description="YncI copper-binding" evidence="2">
    <location>
        <begin position="50"/>
        <end position="173"/>
    </location>
</feature>
<evidence type="ECO:0000313" key="4">
    <source>
        <dbReference type="Proteomes" id="UP000246635"/>
    </source>
</evidence>
<organism evidence="3 4">
    <name type="scientific">Paenibacillus cellulosilyticus</name>
    <dbReference type="NCBI Taxonomy" id="375489"/>
    <lineage>
        <taxon>Bacteria</taxon>
        <taxon>Bacillati</taxon>
        <taxon>Bacillota</taxon>
        <taxon>Bacilli</taxon>
        <taxon>Bacillales</taxon>
        <taxon>Paenibacillaceae</taxon>
        <taxon>Paenibacillus</taxon>
    </lineage>
</organism>
<dbReference type="InterPro" id="IPR038507">
    <property type="entry name" value="YcnI-like_sf"/>
</dbReference>
<sequence>MRSSTKLLRTQPFIVRTKQNSRRNILVKWTVGAVVLFALILALAGTASAHVTVSPNETTQGAYEVFTVRVPTELESETTKVELLFPDGVAISRVQPLSGWSYVYGNDSNGAKTSIVWTAEGAGLKDGEFAEFKLQGKVGDDAQELVWKAVQTYANGTVVEWAGGAEAETPASVTKVLPGTGEADHHGAAVAQQEHEEHVSVESGGGSNDINDSLLRSSAFYISLAALLIGVIALLLTQRSRGSKHTAS</sequence>
<feature type="transmembrane region" description="Helical" evidence="1">
    <location>
        <begin position="218"/>
        <end position="236"/>
    </location>
</feature>
<accession>A0A2V2YQZ9</accession>
<dbReference type="AlphaFoldDB" id="A0A2V2YQZ9"/>
<dbReference type="Pfam" id="PF07987">
    <property type="entry name" value="DUF1775"/>
    <property type="match status" value="1"/>
</dbReference>
<gene>
    <name evidence="3" type="ORF">DFQ01_11452</name>
</gene>
<dbReference type="Proteomes" id="UP000246635">
    <property type="component" value="Unassembled WGS sequence"/>
</dbReference>
<dbReference type="InterPro" id="IPR012533">
    <property type="entry name" value="YcnI-copper_dom"/>
</dbReference>
<evidence type="ECO:0000259" key="2">
    <source>
        <dbReference type="Pfam" id="PF07987"/>
    </source>
</evidence>
<keyword evidence="4" id="KW-1185">Reference proteome</keyword>
<dbReference type="OrthoDB" id="69896at2"/>
<proteinExistence type="predicted"/>
<keyword evidence="1" id="KW-0472">Membrane</keyword>
<dbReference type="CDD" id="cd08545">
    <property type="entry name" value="YcnI_like"/>
    <property type="match status" value="1"/>
</dbReference>
<keyword evidence="1" id="KW-0812">Transmembrane</keyword>
<reference evidence="3 4" key="1">
    <citation type="submission" date="2018-05" db="EMBL/GenBank/DDBJ databases">
        <title>Genomic Encyclopedia of Type Strains, Phase III (KMG-III): the genomes of soil and plant-associated and newly described type strains.</title>
        <authorList>
            <person name="Whitman W."/>
        </authorList>
    </citation>
    <scope>NUCLEOTIDE SEQUENCE [LARGE SCALE GENOMIC DNA]</scope>
    <source>
        <strain evidence="3 4">CECT 5696</strain>
    </source>
</reference>
<protein>
    <submittedName>
        <fullName evidence="3">Uncharacterized protein YcnI</fullName>
    </submittedName>
</protein>
<evidence type="ECO:0000313" key="3">
    <source>
        <dbReference type="EMBL" id="PWV99476.1"/>
    </source>
</evidence>